<dbReference type="EMBL" id="JAMOIM010000087">
    <property type="protein sequence ID" value="MCW6513050.1"/>
    <property type="molecule type" value="Genomic_DNA"/>
</dbReference>
<protein>
    <submittedName>
        <fullName evidence="11">C-type cytochrome</fullName>
    </submittedName>
</protein>
<comment type="subcellular location">
    <subcellularLocation>
        <location evidence="1">Periplasm</location>
    </subcellularLocation>
</comment>
<evidence type="ECO:0000256" key="5">
    <source>
        <dbReference type="ARBA" id="ARBA00022764"/>
    </source>
</evidence>
<feature type="binding site" description="covalent" evidence="8">
    <location>
        <position position="203"/>
    </location>
    <ligand>
        <name>heme c</name>
        <dbReference type="ChEBI" id="CHEBI:61717"/>
        <label>2</label>
    </ligand>
</feature>
<dbReference type="GO" id="GO:0009055">
    <property type="term" value="F:electron transfer activity"/>
    <property type="evidence" value="ECO:0007669"/>
    <property type="project" value="InterPro"/>
</dbReference>
<feature type="domain" description="Cytochrome c" evidence="10">
    <location>
        <begin position="188"/>
        <end position="308"/>
    </location>
</feature>
<comment type="cofactor">
    <cofactor evidence="8">
        <name>heme</name>
        <dbReference type="ChEBI" id="CHEBI:30413"/>
    </cofactor>
    <text evidence="8">Binds 2 heme groups.</text>
</comment>
<sequence length="321" mass="34599">MAATASAVEVSSDTLKSAYKRPEAIPFPTSAPYSPQMATLGKLLFFDPRLSGAQNLSCASCHDPSFGYEVPVPGAIGSANTPLARKANTVLNAAWSTSLFWDGRAKSLEDQAVGPITTPAEMNGKFPDIILRLKDVPEYATWFDRLFPGSGVTKENLLAAIATYERTVMAGEAPFDRWVDGDEAAVSAEAKAGFQLFNGKAGCASCHTGWNFTDNKFHDIGLAADDIGRGKLEPDNPKAQYAFKTPGLRNLIYRAPFGHHGQFPDLTSIISFYATGGTDRPSKSDLIKPFKISDVETQQLLAFLKSLTAEKTETALPNLPN</sequence>
<dbReference type="PANTHER" id="PTHR30600:SF10">
    <property type="entry name" value="BLL6722 PROTEIN"/>
    <property type="match status" value="1"/>
</dbReference>
<keyword evidence="3 9" id="KW-0479">Metal-binding</keyword>
<dbReference type="Pfam" id="PF00034">
    <property type="entry name" value="Cytochrom_C"/>
    <property type="match status" value="1"/>
</dbReference>
<dbReference type="GO" id="GO:0004130">
    <property type="term" value="F:cytochrome-c peroxidase activity"/>
    <property type="evidence" value="ECO:0007669"/>
    <property type="project" value="TreeGrafter"/>
</dbReference>
<keyword evidence="7 9" id="KW-0408">Iron</keyword>
<dbReference type="AlphaFoldDB" id="A0AA41Z5A3"/>
<dbReference type="InterPro" id="IPR026259">
    <property type="entry name" value="MauG/Cytc_peroxidase"/>
</dbReference>
<feature type="binding site" description="covalent" evidence="8">
    <location>
        <position position="61"/>
    </location>
    <ligand>
        <name>heme c</name>
        <dbReference type="ChEBI" id="CHEBI:61717"/>
        <label>1</label>
    </ligand>
</feature>
<dbReference type="InterPro" id="IPR036909">
    <property type="entry name" value="Cyt_c-like_dom_sf"/>
</dbReference>
<dbReference type="InterPro" id="IPR051395">
    <property type="entry name" value="Cytochrome_c_Peroxidase/MauG"/>
</dbReference>
<dbReference type="GO" id="GO:0046872">
    <property type="term" value="F:metal ion binding"/>
    <property type="evidence" value="ECO:0007669"/>
    <property type="project" value="UniProtKB-KW"/>
</dbReference>
<keyword evidence="2 8" id="KW-0349">Heme</keyword>
<evidence type="ECO:0000256" key="7">
    <source>
        <dbReference type="ARBA" id="ARBA00023004"/>
    </source>
</evidence>
<evidence type="ECO:0000256" key="6">
    <source>
        <dbReference type="ARBA" id="ARBA00023002"/>
    </source>
</evidence>
<evidence type="ECO:0000313" key="12">
    <source>
        <dbReference type="Proteomes" id="UP001165667"/>
    </source>
</evidence>
<dbReference type="GO" id="GO:0020037">
    <property type="term" value="F:heme binding"/>
    <property type="evidence" value="ECO:0007669"/>
    <property type="project" value="InterPro"/>
</dbReference>
<dbReference type="GO" id="GO:0042597">
    <property type="term" value="C:periplasmic space"/>
    <property type="evidence" value="ECO:0007669"/>
    <property type="project" value="UniProtKB-SubCell"/>
</dbReference>
<keyword evidence="12" id="KW-1185">Reference proteome</keyword>
<dbReference type="InterPro" id="IPR009056">
    <property type="entry name" value="Cyt_c-like_dom"/>
</dbReference>
<evidence type="ECO:0000259" key="10">
    <source>
        <dbReference type="PROSITE" id="PS51007"/>
    </source>
</evidence>
<keyword evidence="4" id="KW-0732">Signal</keyword>
<proteinExistence type="predicted"/>
<keyword evidence="6" id="KW-0560">Oxidoreductase</keyword>
<dbReference type="InterPro" id="IPR004852">
    <property type="entry name" value="Di-haem_cyt_c_peroxidsae"/>
</dbReference>
<name>A0AA41Z5A3_9HYPH</name>
<feature type="binding site" description="covalent" evidence="8">
    <location>
        <position position="206"/>
    </location>
    <ligand>
        <name>heme c</name>
        <dbReference type="ChEBI" id="CHEBI:61717"/>
        <label>2</label>
    </ligand>
</feature>
<accession>A0AA41Z5A3</accession>
<dbReference type="PROSITE" id="PS51007">
    <property type="entry name" value="CYTC"/>
    <property type="match status" value="1"/>
</dbReference>
<evidence type="ECO:0000256" key="2">
    <source>
        <dbReference type="ARBA" id="ARBA00022617"/>
    </source>
</evidence>
<dbReference type="PIRSF" id="PIRSF000294">
    <property type="entry name" value="Cytochrome-c_peroxidase"/>
    <property type="match status" value="1"/>
</dbReference>
<dbReference type="PANTHER" id="PTHR30600">
    <property type="entry name" value="CYTOCHROME C PEROXIDASE-RELATED"/>
    <property type="match status" value="1"/>
</dbReference>
<evidence type="ECO:0000256" key="8">
    <source>
        <dbReference type="PIRSR" id="PIRSR000294-1"/>
    </source>
</evidence>
<dbReference type="Proteomes" id="UP001165667">
    <property type="component" value="Unassembled WGS sequence"/>
</dbReference>
<evidence type="ECO:0000256" key="4">
    <source>
        <dbReference type="ARBA" id="ARBA00022729"/>
    </source>
</evidence>
<feature type="binding site" description="covalent" evidence="8">
    <location>
        <position position="58"/>
    </location>
    <ligand>
        <name>heme c</name>
        <dbReference type="ChEBI" id="CHEBI:61717"/>
        <label>1</label>
    </ligand>
</feature>
<feature type="binding site" description="axial binding residue" evidence="9">
    <location>
        <position position="62"/>
    </location>
    <ligand>
        <name>heme c</name>
        <dbReference type="ChEBI" id="CHEBI:61717"/>
        <label>1</label>
    </ligand>
    <ligandPart>
        <name>Fe</name>
        <dbReference type="ChEBI" id="CHEBI:18248"/>
    </ligandPart>
</feature>
<feature type="binding site" description="axial binding residue" evidence="9">
    <location>
        <position position="207"/>
    </location>
    <ligand>
        <name>heme c</name>
        <dbReference type="ChEBI" id="CHEBI:61717"/>
        <label>2</label>
    </ligand>
    <ligandPart>
        <name>Fe</name>
        <dbReference type="ChEBI" id="CHEBI:18248"/>
    </ligandPart>
</feature>
<evidence type="ECO:0000256" key="1">
    <source>
        <dbReference type="ARBA" id="ARBA00004418"/>
    </source>
</evidence>
<organism evidence="11 12">
    <name type="scientific">Lichenifustis flavocetrariae</name>
    <dbReference type="NCBI Taxonomy" id="2949735"/>
    <lineage>
        <taxon>Bacteria</taxon>
        <taxon>Pseudomonadati</taxon>
        <taxon>Pseudomonadota</taxon>
        <taxon>Alphaproteobacteria</taxon>
        <taxon>Hyphomicrobiales</taxon>
        <taxon>Lichenihabitantaceae</taxon>
        <taxon>Lichenifustis</taxon>
    </lineage>
</organism>
<evidence type="ECO:0000256" key="3">
    <source>
        <dbReference type="ARBA" id="ARBA00022723"/>
    </source>
</evidence>
<evidence type="ECO:0000313" key="11">
    <source>
        <dbReference type="EMBL" id="MCW6513050.1"/>
    </source>
</evidence>
<dbReference type="RefSeq" id="WP_282589425.1">
    <property type="nucleotide sequence ID" value="NZ_JAMOIM010000087.1"/>
</dbReference>
<dbReference type="Gene3D" id="1.10.760.10">
    <property type="entry name" value="Cytochrome c-like domain"/>
    <property type="match status" value="2"/>
</dbReference>
<dbReference type="SUPFAM" id="SSF46626">
    <property type="entry name" value="Cytochrome c"/>
    <property type="match status" value="2"/>
</dbReference>
<comment type="caution">
    <text evidence="11">The sequence shown here is derived from an EMBL/GenBank/DDBJ whole genome shotgun (WGS) entry which is preliminary data.</text>
</comment>
<evidence type="ECO:0000256" key="9">
    <source>
        <dbReference type="PIRSR" id="PIRSR000294-2"/>
    </source>
</evidence>
<dbReference type="Pfam" id="PF03150">
    <property type="entry name" value="CCP_MauG"/>
    <property type="match status" value="1"/>
</dbReference>
<gene>
    <name evidence="11" type="ORF">M8523_34905</name>
</gene>
<keyword evidence="5" id="KW-0574">Periplasm</keyword>
<reference evidence="11" key="1">
    <citation type="submission" date="2022-05" db="EMBL/GenBank/DDBJ databases">
        <authorList>
            <person name="Pankratov T."/>
        </authorList>
    </citation>
    <scope>NUCLEOTIDE SEQUENCE</scope>
    <source>
        <strain evidence="11">BP6-180914</strain>
    </source>
</reference>
<comment type="PTM">
    <text evidence="8">Binds 2 heme groups per subunit.</text>
</comment>